<dbReference type="AlphaFoldDB" id="C7HAZ9"/>
<organism evidence="1 2">
    <name type="scientific">Faecalibacterium duncaniae (strain DSM 17677 / JCM 31915 / A2-165)</name>
    <name type="common">Faecalibacterium prausnitzii</name>
    <dbReference type="NCBI Taxonomy" id="411483"/>
    <lineage>
        <taxon>Bacteria</taxon>
        <taxon>Bacillati</taxon>
        <taxon>Bacillota</taxon>
        <taxon>Clostridia</taxon>
        <taxon>Eubacteriales</taxon>
        <taxon>Oscillospiraceae</taxon>
        <taxon>Faecalibacterium</taxon>
    </lineage>
</organism>
<reference evidence="1" key="1">
    <citation type="submission" date="2009-08" db="EMBL/GenBank/DDBJ databases">
        <authorList>
            <person name="Weinstock G."/>
            <person name="Sodergren E."/>
            <person name="Clifton S."/>
            <person name="Fulton L."/>
            <person name="Fulton B."/>
            <person name="Courtney L."/>
            <person name="Fronick C."/>
            <person name="Harrison M."/>
            <person name="Strong C."/>
            <person name="Farmer C."/>
            <person name="Delahaunty K."/>
            <person name="Markovic C."/>
            <person name="Hall O."/>
            <person name="Minx P."/>
            <person name="Tomlinson C."/>
            <person name="Mitreva M."/>
            <person name="Nelson J."/>
            <person name="Hou S."/>
            <person name="Wollam A."/>
            <person name="Pepin K.H."/>
            <person name="Johnson M."/>
            <person name="Bhonagiri V."/>
            <person name="Nash W.E."/>
            <person name="Warren W."/>
            <person name="Chinwalla A."/>
            <person name="Mardis E.R."/>
            <person name="Wilson R.K."/>
        </authorList>
    </citation>
    <scope>NUCLEOTIDE SEQUENCE [LARGE SCALE GENOMIC DNA]</scope>
    <source>
        <strain evidence="1">A2-165</strain>
    </source>
</reference>
<sequence length="164" mass="19348">MTQIHRAILLLCNFEQPLCTVVTASRYIEHFLRLKLYQNQCLYATRQTNRWNFTQDRAVNYTTVDNGRLIHILNHFLDHRVNDPVFLVIVFEIRSRIVHRFLHITVKNVQHLITSSMCVLLLSLYPLSAYKTRCKKLLASITEAKSFYLLCPTRFYFRGDLIAA</sequence>
<dbReference type="HOGENOM" id="CLU_1616542_0_0_9"/>
<protein>
    <submittedName>
        <fullName evidence="1">Uncharacterized protein</fullName>
    </submittedName>
</protein>
<name>C7HAZ9_FAED2</name>
<accession>C7HAZ9</accession>
<gene>
    <name evidence="1" type="ORF">FAEPRAA2165_03515</name>
</gene>
<evidence type="ECO:0000313" key="2">
    <source>
        <dbReference type="Proteomes" id="UP000004619"/>
    </source>
</evidence>
<evidence type="ECO:0000313" key="1">
    <source>
        <dbReference type="EMBL" id="EEU94918.1"/>
    </source>
</evidence>
<proteinExistence type="predicted"/>
<dbReference type="Proteomes" id="UP000004619">
    <property type="component" value="Unassembled WGS sequence"/>
</dbReference>
<dbReference type="EMBL" id="ACOP02000099">
    <property type="protein sequence ID" value="EEU94918.1"/>
    <property type="molecule type" value="Genomic_DNA"/>
</dbReference>
<comment type="caution">
    <text evidence="1">The sequence shown here is derived from an EMBL/GenBank/DDBJ whole genome shotgun (WGS) entry which is preliminary data.</text>
</comment>
<keyword evidence="2" id="KW-1185">Reference proteome</keyword>